<dbReference type="Gene3D" id="3.90.1150.10">
    <property type="entry name" value="Aspartate Aminotransferase, domain 1"/>
    <property type="match status" value="1"/>
</dbReference>
<keyword evidence="3" id="KW-0805">Transcription regulation</keyword>
<proteinExistence type="inferred from homology"/>
<dbReference type="InterPro" id="IPR036388">
    <property type="entry name" value="WH-like_DNA-bd_sf"/>
</dbReference>
<dbReference type="AlphaFoldDB" id="E7RVU9"/>
<organism evidence="7 8">
    <name type="scientific">Lautropia mirabilis ATCC 51599</name>
    <dbReference type="NCBI Taxonomy" id="887898"/>
    <lineage>
        <taxon>Bacteria</taxon>
        <taxon>Pseudomonadati</taxon>
        <taxon>Pseudomonadota</taxon>
        <taxon>Betaproteobacteria</taxon>
        <taxon>Burkholderiales</taxon>
        <taxon>Burkholderiaceae</taxon>
        <taxon>Lautropia</taxon>
    </lineage>
</organism>
<reference evidence="7 8" key="1">
    <citation type="submission" date="2010-12" db="EMBL/GenBank/DDBJ databases">
        <authorList>
            <person name="Muzny D."/>
            <person name="Qin X."/>
            <person name="Deng J."/>
            <person name="Jiang H."/>
            <person name="Liu Y."/>
            <person name="Qu J."/>
            <person name="Song X.-Z."/>
            <person name="Zhang L."/>
            <person name="Thornton R."/>
            <person name="Coyle M."/>
            <person name="Francisco L."/>
            <person name="Jackson L."/>
            <person name="Javaid M."/>
            <person name="Korchina V."/>
            <person name="Kovar C."/>
            <person name="Mata R."/>
            <person name="Mathew T."/>
            <person name="Ngo R."/>
            <person name="Nguyen L."/>
            <person name="Nguyen N."/>
            <person name="Okwuonu G."/>
            <person name="Ongeri F."/>
            <person name="Pham C."/>
            <person name="Simmons D."/>
            <person name="Wilczek-Boney K."/>
            <person name="Hale W."/>
            <person name="Jakkamsetti A."/>
            <person name="Pham P."/>
            <person name="Ruth R."/>
            <person name="San Lucas F."/>
            <person name="Warren J."/>
            <person name="Zhang J."/>
            <person name="Zhao Z."/>
            <person name="Zhou C."/>
            <person name="Zhu D."/>
            <person name="Lee S."/>
            <person name="Bess C."/>
            <person name="Blankenburg K."/>
            <person name="Forbes L."/>
            <person name="Fu Q."/>
            <person name="Gubbala S."/>
            <person name="Hirani K."/>
            <person name="Jayaseelan J.C."/>
            <person name="Lara F."/>
            <person name="Munidasa M."/>
            <person name="Palculict T."/>
            <person name="Patil S."/>
            <person name="Pu L.-L."/>
            <person name="Saada N."/>
            <person name="Tang L."/>
            <person name="Weissenberger G."/>
            <person name="Zhu Y."/>
            <person name="Hemphill L."/>
            <person name="Shang Y."/>
            <person name="Youmans B."/>
            <person name="Ayvaz T."/>
            <person name="Ross M."/>
            <person name="Santibanez J."/>
            <person name="Aqrawi P."/>
            <person name="Gross S."/>
            <person name="Joshi V."/>
            <person name="Fowler G."/>
            <person name="Nazareth L."/>
            <person name="Reid J."/>
            <person name="Worley K."/>
            <person name="Petrosino J."/>
            <person name="Highlander S."/>
            <person name="Gibbs R."/>
        </authorList>
    </citation>
    <scope>NUCLEOTIDE SEQUENCE [LARGE SCALE GENOMIC DNA]</scope>
    <source>
        <strain evidence="7 8">ATCC 51599</strain>
    </source>
</reference>
<evidence type="ECO:0000259" key="6">
    <source>
        <dbReference type="PROSITE" id="PS50949"/>
    </source>
</evidence>
<dbReference type="EMBL" id="AEQP01000003">
    <property type="protein sequence ID" value="EFV95432.1"/>
    <property type="molecule type" value="Genomic_DNA"/>
</dbReference>
<comment type="caution">
    <text evidence="7">The sequence shown here is derived from an EMBL/GenBank/DDBJ whole genome shotgun (WGS) entry which is preliminary data.</text>
</comment>
<dbReference type="eggNOG" id="COG1167">
    <property type="taxonomic scope" value="Bacteria"/>
</dbReference>
<dbReference type="InterPro" id="IPR051446">
    <property type="entry name" value="HTH_trans_reg/aminotransferase"/>
</dbReference>
<dbReference type="SUPFAM" id="SSF46785">
    <property type="entry name" value="Winged helix' DNA-binding domain"/>
    <property type="match status" value="1"/>
</dbReference>
<evidence type="ECO:0000256" key="1">
    <source>
        <dbReference type="ARBA" id="ARBA00005384"/>
    </source>
</evidence>
<dbReference type="GO" id="GO:0030170">
    <property type="term" value="F:pyridoxal phosphate binding"/>
    <property type="evidence" value="ECO:0007669"/>
    <property type="project" value="InterPro"/>
</dbReference>
<evidence type="ECO:0000256" key="3">
    <source>
        <dbReference type="ARBA" id="ARBA00023015"/>
    </source>
</evidence>
<keyword evidence="8" id="KW-1185">Reference proteome</keyword>
<dbReference type="CDD" id="cd00609">
    <property type="entry name" value="AAT_like"/>
    <property type="match status" value="1"/>
</dbReference>
<dbReference type="InterPro" id="IPR036390">
    <property type="entry name" value="WH_DNA-bd_sf"/>
</dbReference>
<dbReference type="RefSeq" id="WP_005673109.1">
    <property type="nucleotide sequence ID" value="NZ_CP146288.1"/>
</dbReference>
<evidence type="ECO:0000256" key="5">
    <source>
        <dbReference type="ARBA" id="ARBA00023163"/>
    </source>
</evidence>
<dbReference type="HOGENOM" id="CLU_017584_0_0_4"/>
<evidence type="ECO:0000313" key="7">
    <source>
        <dbReference type="EMBL" id="EFV95432.1"/>
    </source>
</evidence>
<comment type="similarity">
    <text evidence="1">In the C-terminal section; belongs to the class-I pyridoxal-phosphate-dependent aminotransferase family.</text>
</comment>
<protein>
    <submittedName>
        <fullName evidence="7">Transcriptional regulator, GntR family</fullName>
    </submittedName>
</protein>
<keyword evidence="4" id="KW-0238">DNA-binding</keyword>
<dbReference type="GO" id="GO:0003700">
    <property type="term" value="F:DNA-binding transcription factor activity"/>
    <property type="evidence" value="ECO:0007669"/>
    <property type="project" value="InterPro"/>
</dbReference>
<dbReference type="STRING" id="887898.HMPREF0551_0920"/>
<dbReference type="InterPro" id="IPR015422">
    <property type="entry name" value="PyrdxlP-dep_Trfase_small"/>
</dbReference>
<dbReference type="PANTHER" id="PTHR46577">
    <property type="entry name" value="HTH-TYPE TRANSCRIPTIONAL REGULATORY PROTEIN GABR"/>
    <property type="match status" value="1"/>
</dbReference>
<evidence type="ECO:0000313" key="8">
    <source>
        <dbReference type="Proteomes" id="UP000011021"/>
    </source>
</evidence>
<name>E7RVU9_9BURK</name>
<dbReference type="GO" id="GO:0003677">
    <property type="term" value="F:DNA binding"/>
    <property type="evidence" value="ECO:0007669"/>
    <property type="project" value="UniProtKB-KW"/>
</dbReference>
<dbReference type="InterPro" id="IPR000524">
    <property type="entry name" value="Tscrpt_reg_HTH_GntR"/>
</dbReference>
<dbReference type="InterPro" id="IPR015424">
    <property type="entry name" value="PyrdxlP-dep_Trfase"/>
</dbReference>
<gene>
    <name evidence="7" type="ORF">HMPREF0551_0920</name>
</gene>
<dbReference type="Gene3D" id="3.40.640.10">
    <property type="entry name" value="Type I PLP-dependent aspartate aminotransferase-like (Major domain)"/>
    <property type="match status" value="1"/>
</dbReference>
<accession>E7RVU9</accession>
<dbReference type="PROSITE" id="PS50949">
    <property type="entry name" value="HTH_GNTR"/>
    <property type="match status" value="1"/>
</dbReference>
<dbReference type="CDD" id="cd07377">
    <property type="entry name" value="WHTH_GntR"/>
    <property type="match status" value="1"/>
</dbReference>
<dbReference type="Proteomes" id="UP000011021">
    <property type="component" value="Unassembled WGS sequence"/>
</dbReference>
<dbReference type="Pfam" id="PF00155">
    <property type="entry name" value="Aminotran_1_2"/>
    <property type="match status" value="1"/>
</dbReference>
<dbReference type="Pfam" id="PF00392">
    <property type="entry name" value="GntR"/>
    <property type="match status" value="1"/>
</dbReference>
<sequence>MAFVDQIRQRLADGQWASGERLPSLRQMAQREQVSLHAVASAYAQLVSEGLLDVQHGRGYYVSPPVKGLPATPPDMSSASQDTAPAGQTALFRLLQAGPEYLKLGCGWLPSEWRDTEALAAGVRKTARMGQRTLTDYGDIQGHVSLRHQLAVHLRRTTRIDVPPGQLLTTVGATQALDLIIRLLVRPGDRVLLDEPCNGSLVHLVRLAGGTPVGVRRNADGPDLQALDEALKDGQPCRLFICNSTFHNPTGGTLSARTAFGVMKRAAEHGFLVVEDDVYGDFHPERRQTLVELSGLEHGIYIGSFSKSLSASLRIGHVVASPEIIGRLTELKLMTTVAVPGFCERFVNTILVDGSYARHMRELQRRMLKHQKQAQRRLAALGWQCATQPDGGMFLWIRHPQLEDLSAFITALARHGILLLPGSAFAVSQDFRAWTRINVTHLTDEAVSRMAACMREVPV</sequence>
<dbReference type="Gene3D" id="1.10.10.10">
    <property type="entry name" value="Winged helix-like DNA-binding domain superfamily/Winged helix DNA-binding domain"/>
    <property type="match status" value="1"/>
</dbReference>
<evidence type="ECO:0000256" key="2">
    <source>
        <dbReference type="ARBA" id="ARBA00022898"/>
    </source>
</evidence>
<dbReference type="SUPFAM" id="SSF53383">
    <property type="entry name" value="PLP-dependent transferases"/>
    <property type="match status" value="1"/>
</dbReference>
<dbReference type="InterPro" id="IPR015421">
    <property type="entry name" value="PyrdxlP-dep_Trfase_major"/>
</dbReference>
<dbReference type="InterPro" id="IPR004839">
    <property type="entry name" value="Aminotransferase_I/II_large"/>
</dbReference>
<dbReference type="SMART" id="SM00345">
    <property type="entry name" value="HTH_GNTR"/>
    <property type="match status" value="1"/>
</dbReference>
<dbReference type="PANTHER" id="PTHR46577:SF2">
    <property type="entry name" value="TRANSCRIPTIONAL REGULATORY PROTEIN"/>
    <property type="match status" value="1"/>
</dbReference>
<evidence type="ECO:0000256" key="4">
    <source>
        <dbReference type="ARBA" id="ARBA00023125"/>
    </source>
</evidence>
<keyword evidence="2" id="KW-0663">Pyridoxal phosphate</keyword>
<feature type="domain" description="HTH gntR-type" evidence="6">
    <location>
        <begin position="1"/>
        <end position="65"/>
    </location>
</feature>
<keyword evidence="5" id="KW-0804">Transcription</keyword>